<dbReference type="STRING" id="307972.A0A2G8JRH3"/>
<dbReference type="InterPro" id="IPR050057">
    <property type="entry name" value="Prokaryotic/Mito_RF"/>
</dbReference>
<dbReference type="Pfam" id="PF00472">
    <property type="entry name" value="RF-1"/>
    <property type="match status" value="1"/>
</dbReference>
<dbReference type="OrthoDB" id="2019491at2759"/>
<accession>A0A2G8JRH3</accession>
<dbReference type="FunFam" id="3.30.70.1660:FF:000002">
    <property type="entry name" value="Peptide chain release factor 1"/>
    <property type="match status" value="1"/>
</dbReference>
<comment type="similarity">
    <text evidence="1">Belongs to the prokaryotic/mitochondrial release factor family.</text>
</comment>
<dbReference type="Pfam" id="PF03462">
    <property type="entry name" value="PCRF"/>
    <property type="match status" value="1"/>
</dbReference>
<comment type="caution">
    <text evidence="5">The sequence shown here is derived from an EMBL/GenBank/DDBJ whole genome shotgun (WGS) entry which is preliminary data.</text>
</comment>
<dbReference type="EMBL" id="MRZV01001374">
    <property type="protein sequence ID" value="PIK38319.1"/>
    <property type="molecule type" value="Genomic_DNA"/>
</dbReference>
<dbReference type="GO" id="GO:0005737">
    <property type="term" value="C:cytoplasm"/>
    <property type="evidence" value="ECO:0007669"/>
    <property type="project" value="UniProtKB-ARBA"/>
</dbReference>
<dbReference type="SMART" id="SM00937">
    <property type="entry name" value="PCRF"/>
    <property type="match status" value="1"/>
</dbReference>
<evidence type="ECO:0000256" key="3">
    <source>
        <dbReference type="ARBA" id="ARBA00022917"/>
    </source>
</evidence>
<dbReference type="SUPFAM" id="SSF75620">
    <property type="entry name" value="Release factor"/>
    <property type="match status" value="1"/>
</dbReference>
<dbReference type="Gene3D" id="6.10.140.1950">
    <property type="match status" value="1"/>
</dbReference>
<protein>
    <submittedName>
        <fullName evidence="5">Putative peptide chain release factor 1-like, mitochondrial</fullName>
    </submittedName>
</protein>
<organism evidence="5 6">
    <name type="scientific">Stichopus japonicus</name>
    <name type="common">Sea cucumber</name>
    <dbReference type="NCBI Taxonomy" id="307972"/>
    <lineage>
        <taxon>Eukaryota</taxon>
        <taxon>Metazoa</taxon>
        <taxon>Echinodermata</taxon>
        <taxon>Eleutherozoa</taxon>
        <taxon>Echinozoa</taxon>
        <taxon>Holothuroidea</taxon>
        <taxon>Aspidochirotacea</taxon>
        <taxon>Aspidochirotida</taxon>
        <taxon>Stichopodidae</taxon>
        <taxon>Apostichopus</taxon>
    </lineage>
</organism>
<keyword evidence="2" id="KW-0488">Methylation</keyword>
<evidence type="ECO:0000313" key="6">
    <source>
        <dbReference type="Proteomes" id="UP000230750"/>
    </source>
</evidence>
<keyword evidence="3" id="KW-0648">Protein biosynthesis</keyword>
<feature type="domain" description="Peptide chain release factor" evidence="4">
    <location>
        <begin position="86"/>
        <end position="200"/>
    </location>
</feature>
<dbReference type="PANTHER" id="PTHR43804">
    <property type="entry name" value="LD18447P"/>
    <property type="match status" value="1"/>
</dbReference>
<dbReference type="Gene3D" id="3.30.70.1660">
    <property type="match status" value="1"/>
</dbReference>
<dbReference type="GO" id="GO:0003747">
    <property type="term" value="F:translation release factor activity"/>
    <property type="evidence" value="ECO:0007669"/>
    <property type="project" value="InterPro"/>
</dbReference>
<evidence type="ECO:0000256" key="1">
    <source>
        <dbReference type="ARBA" id="ARBA00010835"/>
    </source>
</evidence>
<dbReference type="InterPro" id="IPR005139">
    <property type="entry name" value="PCRF"/>
</dbReference>
<reference evidence="5 6" key="1">
    <citation type="journal article" date="2017" name="PLoS Biol.">
        <title>The sea cucumber genome provides insights into morphological evolution and visceral regeneration.</title>
        <authorList>
            <person name="Zhang X."/>
            <person name="Sun L."/>
            <person name="Yuan J."/>
            <person name="Sun Y."/>
            <person name="Gao Y."/>
            <person name="Zhang L."/>
            <person name="Li S."/>
            <person name="Dai H."/>
            <person name="Hamel J.F."/>
            <person name="Liu C."/>
            <person name="Yu Y."/>
            <person name="Liu S."/>
            <person name="Lin W."/>
            <person name="Guo K."/>
            <person name="Jin S."/>
            <person name="Xu P."/>
            <person name="Storey K.B."/>
            <person name="Huan P."/>
            <person name="Zhang T."/>
            <person name="Zhou Y."/>
            <person name="Zhang J."/>
            <person name="Lin C."/>
            <person name="Li X."/>
            <person name="Xing L."/>
            <person name="Huo D."/>
            <person name="Sun M."/>
            <person name="Wang L."/>
            <person name="Mercier A."/>
            <person name="Li F."/>
            <person name="Yang H."/>
            <person name="Xiang J."/>
        </authorList>
    </citation>
    <scope>NUCLEOTIDE SEQUENCE [LARGE SCALE GENOMIC DNA]</scope>
    <source>
        <strain evidence="5">Shaxun</strain>
        <tissue evidence="5">Muscle</tissue>
    </source>
</reference>
<evidence type="ECO:0000256" key="2">
    <source>
        <dbReference type="ARBA" id="ARBA00022481"/>
    </source>
</evidence>
<dbReference type="Proteomes" id="UP000230750">
    <property type="component" value="Unassembled WGS sequence"/>
</dbReference>
<keyword evidence="6" id="KW-1185">Reference proteome</keyword>
<name>A0A2G8JRH3_STIJA</name>
<sequence>MTGDIIQNVQTASPAEKGLTLDDPDFRNFVLDVLRRYSEAEEMVTRANIPEKERKRASKLISELSSAANKIQEWLQLQKDVQTVQQLLEDDQDQEMKELAHQELDEYKERLEAVGEEITQLVSPKDAHDDNDVIIELSAGVGGQEAMLFAADVFNMYERFASHMNWRFQVLEFDTTDLGGVRHATVSVTGHQAYKRFKFEAGVHRVQRIPKTEKAGRVHTSTMSVAVLPQPKQIDIKLESKDLKMETKKASGAGGQHVNTTDSAVRIVHLPTESEGDDHSNIEPNVEGGAEVLEPYQFEPVKRAEIEAPQHIEERIRSKPLQGTYNVAVQIHSLRSTGSMILGVPSKTRQGCATIMCSPKDQK</sequence>
<dbReference type="Gene3D" id="3.30.160.20">
    <property type="match status" value="1"/>
</dbReference>
<dbReference type="InterPro" id="IPR000352">
    <property type="entry name" value="Pep_chain_release_fac_I"/>
</dbReference>
<evidence type="ECO:0000313" key="5">
    <source>
        <dbReference type="EMBL" id="PIK38319.1"/>
    </source>
</evidence>
<dbReference type="AlphaFoldDB" id="A0A2G8JRH3"/>
<dbReference type="InterPro" id="IPR045853">
    <property type="entry name" value="Pep_chain_release_fac_I_sf"/>
</dbReference>
<proteinExistence type="inferred from homology"/>
<gene>
    <name evidence="5" type="ORF">BSL78_24852</name>
</gene>
<dbReference type="PANTHER" id="PTHR43804:SF7">
    <property type="entry name" value="LD18447P"/>
    <property type="match status" value="1"/>
</dbReference>
<evidence type="ECO:0000259" key="4">
    <source>
        <dbReference type="SMART" id="SM00937"/>
    </source>
</evidence>